<accession>A0ABU9S242</accession>
<proteinExistence type="predicted"/>
<dbReference type="EMBL" id="JAYMRV010000013">
    <property type="protein sequence ID" value="MEM5425856.1"/>
    <property type="molecule type" value="Genomic_DNA"/>
</dbReference>
<dbReference type="Proteomes" id="UP001489897">
    <property type="component" value="Unassembled WGS sequence"/>
</dbReference>
<organism evidence="1 2">
    <name type="scientific">Paraburkholderia ferrariae</name>
    <dbReference type="NCBI Taxonomy" id="386056"/>
    <lineage>
        <taxon>Bacteria</taxon>
        <taxon>Pseudomonadati</taxon>
        <taxon>Pseudomonadota</taxon>
        <taxon>Betaproteobacteria</taxon>
        <taxon>Burkholderiales</taxon>
        <taxon>Burkholderiaceae</taxon>
        <taxon>Paraburkholderia</taxon>
    </lineage>
</organism>
<evidence type="ECO:0000313" key="2">
    <source>
        <dbReference type="Proteomes" id="UP001489897"/>
    </source>
</evidence>
<comment type="caution">
    <text evidence="1">The sequence shown here is derived from an EMBL/GenBank/DDBJ whole genome shotgun (WGS) entry which is preliminary data.</text>
</comment>
<gene>
    <name evidence="1" type="ORF">VSR73_32965</name>
</gene>
<reference evidence="1 2" key="1">
    <citation type="submission" date="2024-01" db="EMBL/GenBank/DDBJ databases">
        <title>The diversity of rhizobia nodulating Mimosa spp. in eleven states of Brazil covering several biomes is determined by host plant, location, and edaphic factors.</title>
        <authorList>
            <person name="Rouws L."/>
            <person name="Barauna A."/>
            <person name="Beukes C."/>
            <person name="De Faria S.M."/>
            <person name="Gross E."/>
            <person name="Dos Reis Junior F.B."/>
            <person name="Simon M."/>
            <person name="Maluk M."/>
            <person name="Odee D.W."/>
            <person name="Kenicer G."/>
            <person name="Young J.P.W."/>
            <person name="Reis V.M."/>
            <person name="Zilli J."/>
            <person name="James E.K."/>
        </authorList>
    </citation>
    <scope>NUCLEOTIDE SEQUENCE [LARGE SCALE GENOMIC DNA]</scope>
    <source>
        <strain evidence="1 2">JPY167</strain>
    </source>
</reference>
<name>A0ABU9S242_9BURK</name>
<sequence>MNTLQAIAFALALGLSVDEIALAEPVTYTLYAVTDGKIGSQAFSQAKIEIDFKSDTRDVVIDTEAGAIVYRNYRGEATVTLFHDAKKLVAHILPGQIYVRYDTTNGVVGFGSFAVGPTYPISLACNVGVYNLANCLTNNGYGHADQIVAALADTQQQNLYSFTSTLSANLTDPTLLTGYVSACAVAYPANATVCPSPASKAIRTDMGDFYLQDQGYVDKGIFTVRTKINHEEENDDD</sequence>
<evidence type="ECO:0000313" key="1">
    <source>
        <dbReference type="EMBL" id="MEM5425856.1"/>
    </source>
</evidence>
<protein>
    <submittedName>
        <fullName evidence="1">Uncharacterized protein</fullName>
    </submittedName>
</protein>
<dbReference type="RefSeq" id="WP_342949686.1">
    <property type="nucleotide sequence ID" value="NZ_JAYMRV010000013.1"/>
</dbReference>
<keyword evidence="2" id="KW-1185">Reference proteome</keyword>